<dbReference type="OrthoDB" id="3382403at2"/>
<accession>A0A2V3DRB8</accession>
<comment type="caution">
    <text evidence="1">The sequence shown here is derived from an EMBL/GenBank/DDBJ whole genome shotgun (WGS) entry which is preliminary data.</text>
</comment>
<keyword evidence="2" id="KW-1185">Reference proteome</keyword>
<dbReference type="AlphaFoldDB" id="A0A2V3DRB8"/>
<evidence type="ECO:0000313" key="2">
    <source>
        <dbReference type="Proteomes" id="UP000246303"/>
    </source>
</evidence>
<evidence type="ECO:0000313" key="1">
    <source>
        <dbReference type="EMBL" id="PXA65534.1"/>
    </source>
</evidence>
<dbReference type="Proteomes" id="UP000246303">
    <property type="component" value="Unassembled WGS sequence"/>
</dbReference>
<protein>
    <submittedName>
        <fullName evidence="1">Cytotoxic translational repressor of toxin-antitoxin stability system</fullName>
    </submittedName>
</protein>
<proteinExistence type="predicted"/>
<organism evidence="1 2">
    <name type="scientific">Arthrobacter psychrochitiniphilus</name>
    <dbReference type="NCBI Taxonomy" id="291045"/>
    <lineage>
        <taxon>Bacteria</taxon>
        <taxon>Bacillati</taxon>
        <taxon>Actinomycetota</taxon>
        <taxon>Actinomycetes</taxon>
        <taxon>Micrococcales</taxon>
        <taxon>Micrococcaceae</taxon>
        <taxon>Arthrobacter</taxon>
    </lineage>
</organism>
<gene>
    <name evidence="1" type="ORF">CVS29_09850</name>
</gene>
<sequence>MSVRRLGGRDDHEKFCVTEKWELVVNARGKPVRHHTTYRLALKDGRILRTRISRPVDRTTYSASIWNHVLQDQLTVEDDLFWACVEDGVLPARGTASVPESAIPLALVWQLTRTAGIDEAVVARMTKEQAVQAINDYWMSQGNQTGD</sequence>
<dbReference type="EMBL" id="QHLZ01000005">
    <property type="protein sequence ID" value="PXA65534.1"/>
    <property type="molecule type" value="Genomic_DNA"/>
</dbReference>
<reference evidence="1 2" key="1">
    <citation type="submission" date="2018-05" db="EMBL/GenBank/DDBJ databases">
        <title>Genetic diversity of glacier-inhabiting Cryobacterium bacteria in China and description of Cryobacterium mengkeensis sp. nov. and Arthrobacter glacialis sp. nov.</title>
        <authorList>
            <person name="Liu Q."/>
            <person name="Xin Y.-H."/>
        </authorList>
    </citation>
    <scope>NUCLEOTIDE SEQUENCE [LARGE SCALE GENOMIC DNA]</scope>
    <source>
        <strain evidence="1 2">GP3</strain>
    </source>
</reference>
<name>A0A2V3DRB8_9MICC</name>